<dbReference type="PANTHER" id="PTHR33799:SF1">
    <property type="entry name" value="PTS SYSTEM MANNOSE-SPECIFIC EIIAB COMPONENT-RELATED"/>
    <property type="match status" value="1"/>
</dbReference>
<evidence type="ECO:0000256" key="3">
    <source>
        <dbReference type="ARBA" id="ARBA00022490"/>
    </source>
</evidence>
<dbReference type="CDD" id="cd00006">
    <property type="entry name" value="PTS_IIA_man"/>
    <property type="match status" value="1"/>
</dbReference>
<keyword evidence="5" id="KW-0808">Transferase</keyword>
<dbReference type="Proteomes" id="UP000826550">
    <property type="component" value="Chromosome"/>
</dbReference>
<evidence type="ECO:0000259" key="8">
    <source>
        <dbReference type="PROSITE" id="PS51096"/>
    </source>
</evidence>
<evidence type="ECO:0000256" key="6">
    <source>
        <dbReference type="ARBA" id="ARBA00022683"/>
    </source>
</evidence>
<dbReference type="EMBL" id="CP048268">
    <property type="protein sequence ID" value="QYN52313.1"/>
    <property type="molecule type" value="Genomic_DNA"/>
</dbReference>
<accession>A0ABX8W4D1</accession>
<comment type="subcellular location">
    <subcellularLocation>
        <location evidence="1">Cytoplasm</location>
    </subcellularLocation>
</comment>
<dbReference type="Gene3D" id="3.40.50.510">
    <property type="entry name" value="Phosphotransferase system, mannose-type IIA component"/>
    <property type="match status" value="1"/>
</dbReference>
<protein>
    <submittedName>
        <fullName evidence="9">PTS sugar transporter subunit IIA</fullName>
    </submittedName>
</protein>
<gene>
    <name evidence="9" type="ORF">GYM71_02250</name>
</gene>
<evidence type="ECO:0000256" key="2">
    <source>
        <dbReference type="ARBA" id="ARBA00022448"/>
    </source>
</evidence>
<feature type="domain" description="PTS EIIA type-4" evidence="8">
    <location>
        <begin position="2"/>
        <end position="122"/>
    </location>
</feature>
<dbReference type="InterPro" id="IPR051471">
    <property type="entry name" value="Bacterial_PTS_sugar_comp"/>
</dbReference>
<keyword evidence="7" id="KW-0418">Kinase</keyword>
<dbReference type="PANTHER" id="PTHR33799">
    <property type="entry name" value="PTS PERMEASE-RELATED-RELATED"/>
    <property type="match status" value="1"/>
</dbReference>
<evidence type="ECO:0000256" key="4">
    <source>
        <dbReference type="ARBA" id="ARBA00022597"/>
    </source>
</evidence>
<keyword evidence="2" id="KW-0813">Transport</keyword>
<keyword evidence="3" id="KW-0963">Cytoplasm</keyword>
<dbReference type="SUPFAM" id="SSF53062">
    <property type="entry name" value="PTS system fructose IIA component-like"/>
    <property type="match status" value="1"/>
</dbReference>
<name>A0ABX8W4D1_9LACO</name>
<evidence type="ECO:0000256" key="7">
    <source>
        <dbReference type="ARBA" id="ARBA00022777"/>
    </source>
</evidence>
<evidence type="ECO:0000256" key="5">
    <source>
        <dbReference type="ARBA" id="ARBA00022679"/>
    </source>
</evidence>
<dbReference type="Pfam" id="PF03610">
    <property type="entry name" value="EIIA-man"/>
    <property type="match status" value="1"/>
</dbReference>
<keyword evidence="6" id="KW-0598">Phosphotransferase system</keyword>
<keyword evidence="10" id="KW-1185">Reference proteome</keyword>
<dbReference type="InterPro" id="IPR033887">
    <property type="entry name" value="PTS_IIA_man"/>
</dbReference>
<evidence type="ECO:0000256" key="1">
    <source>
        <dbReference type="ARBA" id="ARBA00004496"/>
    </source>
</evidence>
<keyword evidence="4 9" id="KW-0762">Sugar transport</keyword>
<reference evidence="9 10" key="1">
    <citation type="submission" date="2020-01" db="EMBL/GenBank/DDBJ databases">
        <title>Vast differences in strain-level diversity in the gut microbiota of two closely related honey bee species.</title>
        <authorList>
            <person name="Ellegaard K.M."/>
            <person name="Suenami S."/>
            <person name="Miyazaki R."/>
            <person name="Engel P."/>
        </authorList>
    </citation>
    <scope>NUCLEOTIDE SEQUENCE [LARGE SCALE GENOMIC DNA]</scope>
    <source>
        <strain evidence="9 10">ESL0416</strain>
    </source>
</reference>
<organism evidence="9 10">
    <name type="scientific">Lactobacillus panisapium</name>
    <dbReference type="NCBI Taxonomy" id="2012495"/>
    <lineage>
        <taxon>Bacteria</taxon>
        <taxon>Bacillati</taxon>
        <taxon>Bacillota</taxon>
        <taxon>Bacilli</taxon>
        <taxon>Lactobacillales</taxon>
        <taxon>Lactobacillaceae</taxon>
        <taxon>Lactobacillus</taxon>
    </lineage>
</organism>
<dbReference type="InterPro" id="IPR036662">
    <property type="entry name" value="PTS_EIIA_man-typ_sf"/>
</dbReference>
<dbReference type="PROSITE" id="PS51096">
    <property type="entry name" value="PTS_EIIA_TYPE_4"/>
    <property type="match status" value="1"/>
</dbReference>
<sequence length="139" mass="15253">MKRHLELASHGHLASGALSALKILVGNKNNISAVDCYVDNSFDLQKTVEKVISDHKEEDLIVVTDLFGGSVNNEFMQHLTDNVFLIAGMNLPFLLELAVNLDSPVPTKEIIQNALNASAKSLKFCNAIDLSETLQDENF</sequence>
<evidence type="ECO:0000313" key="9">
    <source>
        <dbReference type="EMBL" id="QYN52313.1"/>
    </source>
</evidence>
<dbReference type="InterPro" id="IPR004701">
    <property type="entry name" value="PTS_EIIA_man-typ"/>
</dbReference>
<proteinExistence type="predicted"/>
<evidence type="ECO:0000313" key="10">
    <source>
        <dbReference type="Proteomes" id="UP000826550"/>
    </source>
</evidence>
<dbReference type="RefSeq" id="WP_220220777.1">
    <property type="nucleotide sequence ID" value="NZ_CP048268.1"/>
</dbReference>